<comment type="similarity">
    <text evidence="1">Belongs to the UPF0177 family.</text>
</comment>
<feature type="transmembrane region" description="Helical" evidence="2">
    <location>
        <begin position="160"/>
        <end position="181"/>
    </location>
</feature>
<feature type="transmembrane region" description="Helical" evidence="2">
    <location>
        <begin position="35"/>
        <end position="52"/>
    </location>
</feature>
<feature type="transmembrane region" description="Helical" evidence="2">
    <location>
        <begin position="57"/>
        <end position="74"/>
    </location>
</feature>
<feature type="transmembrane region" description="Helical" evidence="2">
    <location>
        <begin position="7"/>
        <end position="29"/>
    </location>
</feature>
<dbReference type="RefSeq" id="WP_191667826.1">
    <property type="nucleotide sequence ID" value="NZ_QORN01000012.1"/>
</dbReference>
<dbReference type="InterPro" id="IPR003675">
    <property type="entry name" value="Rce1/LyrA-like_dom"/>
</dbReference>
<sequence>MSILWLNILLIFTTFPGIIYVLFNAISIFKYLKMSTIYLGTLIVLVFFDCCVLDKKILILVLVILLLPLGYASFEKKLLNLNRNILLKNMNYFRLIVMFPLFEELNFRYFLYLETKMLSISVIVFIILSTLSFFLTHLLYQGISAYIKLLFSFGQAVLLVLSNSIILVILVHIIFNILVFLDRLSVKREW</sequence>
<keyword evidence="4" id="KW-0482">Metalloprotease</keyword>
<keyword evidence="2" id="KW-0812">Transmembrane</keyword>
<accession>A0ABR8P674</accession>
<name>A0ABR8P674_9LACO</name>
<proteinExistence type="inferred from homology"/>
<evidence type="ECO:0000313" key="5">
    <source>
        <dbReference type="Proteomes" id="UP000704341"/>
    </source>
</evidence>
<reference evidence="4 5" key="1">
    <citation type="submission" date="2018-07" db="EMBL/GenBank/DDBJ databases">
        <title>Phylogenomic Insights into understanding Host Adaptation of Lactobacillus reuteri by a novel species, Lactobacillus spp. M31.</title>
        <authorList>
            <person name="Sharma S."/>
            <person name="Patil P."/>
            <person name="Korpole S."/>
            <person name="Patil P.B."/>
        </authorList>
    </citation>
    <scope>NUCLEOTIDE SEQUENCE [LARGE SCALE GENOMIC DNA]</scope>
    <source>
        <strain evidence="4 5">M31</strain>
    </source>
</reference>
<feature type="transmembrane region" description="Helical" evidence="2">
    <location>
        <begin position="94"/>
        <end position="111"/>
    </location>
</feature>
<dbReference type="EMBL" id="QORN01000012">
    <property type="protein sequence ID" value="MBD5806235.1"/>
    <property type="molecule type" value="Genomic_DNA"/>
</dbReference>
<keyword evidence="2" id="KW-0472">Membrane</keyword>
<dbReference type="GO" id="GO:0008237">
    <property type="term" value="F:metallopeptidase activity"/>
    <property type="evidence" value="ECO:0007669"/>
    <property type="project" value="UniProtKB-KW"/>
</dbReference>
<feature type="domain" description="CAAX prenyl protease 2/Lysostaphin resistance protein A-like" evidence="3">
    <location>
        <begin position="92"/>
        <end position="178"/>
    </location>
</feature>
<protein>
    <submittedName>
        <fullName evidence="4">CPBP family intramembrane metalloprotease</fullName>
    </submittedName>
</protein>
<dbReference type="Pfam" id="PF02517">
    <property type="entry name" value="Rce1-like"/>
    <property type="match status" value="1"/>
</dbReference>
<evidence type="ECO:0000313" key="4">
    <source>
        <dbReference type="EMBL" id="MBD5806235.1"/>
    </source>
</evidence>
<keyword evidence="2" id="KW-1133">Transmembrane helix</keyword>
<keyword evidence="4" id="KW-0645">Protease</keyword>
<evidence type="ECO:0000256" key="1">
    <source>
        <dbReference type="ARBA" id="ARBA00009067"/>
    </source>
</evidence>
<feature type="transmembrane region" description="Helical" evidence="2">
    <location>
        <begin position="118"/>
        <end position="140"/>
    </location>
</feature>
<dbReference type="Proteomes" id="UP000704341">
    <property type="component" value="Unassembled WGS sequence"/>
</dbReference>
<gene>
    <name evidence="4" type="ORF">DTK66_03750</name>
</gene>
<organism evidence="4 5">
    <name type="scientific">Limosilactobacillus walteri</name>
    <dbReference type="NCBI Taxonomy" id="2268022"/>
    <lineage>
        <taxon>Bacteria</taxon>
        <taxon>Bacillati</taxon>
        <taxon>Bacillota</taxon>
        <taxon>Bacilli</taxon>
        <taxon>Lactobacillales</taxon>
        <taxon>Lactobacillaceae</taxon>
        <taxon>Limosilactobacillus</taxon>
    </lineage>
</organism>
<evidence type="ECO:0000259" key="3">
    <source>
        <dbReference type="Pfam" id="PF02517"/>
    </source>
</evidence>
<keyword evidence="5" id="KW-1185">Reference proteome</keyword>
<comment type="caution">
    <text evidence="4">The sequence shown here is derived from an EMBL/GenBank/DDBJ whole genome shotgun (WGS) entry which is preliminary data.</text>
</comment>
<evidence type="ECO:0000256" key="2">
    <source>
        <dbReference type="SAM" id="Phobius"/>
    </source>
</evidence>
<keyword evidence="4" id="KW-0378">Hydrolase</keyword>